<sequence>MALIKYGVGIADASGSAGGVVFARNKSGAYIRNRTKPVNPKSTRQEAARAVVSYLAQRWHEDLTAVQG</sequence>
<gene>
    <name evidence="1" type="ORF">S03H2_65749</name>
</gene>
<protein>
    <submittedName>
        <fullName evidence="1">Uncharacterized protein</fullName>
    </submittedName>
</protein>
<comment type="caution">
    <text evidence="1">The sequence shown here is derived from an EMBL/GenBank/DDBJ whole genome shotgun (WGS) entry which is preliminary data.</text>
</comment>
<accession>X1JE12</accession>
<dbReference type="EMBL" id="BARU01042849">
    <property type="protein sequence ID" value="GAH76569.1"/>
    <property type="molecule type" value="Genomic_DNA"/>
</dbReference>
<name>X1JE12_9ZZZZ</name>
<evidence type="ECO:0000313" key="1">
    <source>
        <dbReference type="EMBL" id="GAH76569.1"/>
    </source>
</evidence>
<proteinExistence type="predicted"/>
<reference evidence="1" key="1">
    <citation type="journal article" date="2014" name="Front. Microbiol.">
        <title>High frequency of phylogenetically diverse reductive dehalogenase-homologous genes in deep subseafloor sedimentary metagenomes.</title>
        <authorList>
            <person name="Kawai M."/>
            <person name="Futagami T."/>
            <person name="Toyoda A."/>
            <person name="Takaki Y."/>
            <person name="Nishi S."/>
            <person name="Hori S."/>
            <person name="Arai W."/>
            <person name="Tsubouchi T."/>
            <person name="Morono Y."/>
            <person name="Uchiyama I."/>
            <person name="Ito T."/>
            <person name="Fujiyama A."/>
            <person name="Inagaki F."/>
            <person name="Takami H."/>
        </authorList>
    </citation>
    <scope>NUCLEOTIDE SEQUENCE</scope>
    <source>
        <strain evidence="1">Expedition CK06-06</strain>
    </source>
</reference>
<organism evidence="1">
    <name type="scientific">marine sediment metagenome</name>
    <dbReference type="NCBI Taxonomy" id="412755"/>
    <lineage>
        <taxon>unclassified sequences</taxon>
        <taxon>metagenomes</taxon>
        <taxon>ecological metagenomes</taxon>
    </lineage>
</organism>
<dbReference type="AlphaFoldDB" id="X1JE12"/>